<evidence type="ECO:0000256" key="1">
    <source>
        <dbReference type="SAM" id="MobiDB-lite"/>
    </source>
</evidence>
<feature type="compositionally biased region" description="Basic and acidic residues" evidence="1">
    <location>
        <begin position="182"/>
        <end position="200"/>
    </location>
</feature>
<gene>
    <name evidence="2" type="ORF">SAMN04487818_11575</name>
</gene>
<keyword evidence="3" id="KW-1185">Reference proteome</keyword>
<dbReference type="AlphaFoldDB" id="A0A1H9XGX9"/>
<name>A0A1H9XGX9_9PSEU</name>
<proteinExistence type="predicted"/>
<feature type="compositionally biased region" description="Basic and acidic residues" evidence="1">
    <location>
        <begin position="114"/>
        <end position="124"/>
    </location>
</feature>
<feature type="region of interest" description="Disordered" evidence="1">
    <location>
        <begin position="97"/>
        <end position="133"/>
    </location>
</feature>
<reference evidence="3" key="1">
    <citation type="submission" date="2016-10" db="EMBL/GenBank/DDBJ databases">
        <authorList>
            <person name="Varghese N."/>
            <person name="Submissions S."/>
        </authorList>
    </citation>
    <scope>NUCLEOTIDE SEQUENCE [LARGE SCALE GENOMIC DNA]</scope>
    <source>
        <strain evidence="3">DSM 44260</strain>
    </source>
</reference>
<accession>A0A1H9XGX9</accession>
<sequence>MRCLESGRSSVNPKIGLPRSLRPPRARVRTGRSPESCCRECSACSVDLPHRPRRRNGPEHSHLSNVCSTRAGGLCCDLGDRCVTVCRRRGCSGVERSARRGTIPRRRAQSLPVRDVRSAHDRSHSAWRSTDAPPAPIDVLVVEDYAGDVVMIREAFEARAAQQVARRQRRDGRGGLPAPRGELPRRAETPVDPPRPEHAVHGRPRGPRRDQADPDLAPVNTTPPPWPRAHPRGKSWPLPRRKGHDDEEQHVRLRRPHRRQPHRRRKLWTCQNLLLEHHQQRALRLHPRQLGLYRQGQRRHLLTLRGASNGADSKIHCRAPMDEAAGKDAPCRRPRHQTSPVSRLPMRTPKTRVKTLRSRWARNDLDRHRECRRRFHGPSSQRAGVHPPA</sequence>
<protein>
    <submittedName>
        <fullName evidence="2">Uncharacterized protein</fullName>
    </submittedName>
</protein>
<evidence type="ECO:0000313" key="3">
    <source>
        <dbReference type="Proteomes" id="UP000199051"/>
    </source>
</evidence>
<dbReference type="EMBL" id="FOGI01000015">
    <property type="protein sequence ID" value="SES45395.1"/>
    <property type="molecule type" value="Genomic_DNA"/>
</dbReference>
<feature type="region of interest" description="Disordered" evidence="1">
    <location>
        <begin position="324"/>
        <end position="352"/>
    </location>
</feature>
<feature type="compositionally biased region" description="Basic residues" evidence="1">
    <location>
        <begin position="252"/>
        <end position="263"/>
    </location>
</feature>
<evidence type="ECO:0000313" key="2">
    <source>
        <dbReference type="EMBL" id="SES45395.1"/>
    </source>
</evidence>
<feature type="region of interest" description="Disordered" evidence="1">
    <location>
        <begin position="364"/>
        <end position="389"/>
    </location>
</feature>
<feature type="region of interest" description="Disordered" evidence="1">
    <location>
        <begin position="1"/>
        <end position="32"/>
    </location>
</feature>
<feature type="region of interest" description="Disordered" evidence="1">
    <location>
        <begin position="163"/>
        <end position="263"/>
    </location>
</feature>
<dbReference type="Proteomes" id="UP000199051">
    <property type="component" value="Unassembled WGS sequence"/>
</dbReference>
<organism evidence="2 3">
    <name type="scientific">Actinokineospora terrae</name>
    <dbReference type="NCBI Taxonomy" id="155974"/>
    <lineage>
        <taxon>Bacteria</taxon>
        <taxon>Bacillati</taxon>
        <taxon>Actinomycetota</taxon>
        <taxon>Actinomycetes</taxon>
        <taxon>Pseudonocardiales</taxon>
        <taxon>Pseudonocardiaceae</taxon>
        <taxon>Actinokineospora</taxon>
    </lineage>
</organism>